<reference evidence="1 2" key="1">
    <citation type="submission" date="2018-11" db="EMBL/GenBank/DDBJ databases">
        <authorList>
            <person name="Na S.W."/>
            <person name="Baik M."/>
        </authorList>
    </citation>
    <scope>NUCLEOTIDE SEQUENCE [LARGE SCALE GENOMIC DNA]</scope>
    <source>
        <strain evidence="1 2">E39</strain>
    </source>
</reference>
<protein>
    <submittedName>
        <fullName evidence="1">DUF5063 domain-containing protein</fullName>
    </submittedName>
</protein>
<dbReference type="EMBL" id="CP033459">
    <property type="protein sequence ID" value="QFQ12012.1"/>
    <property type="molecule type" value="Genomic_DNA"/>
</dbReference>
<dbReference type="Proteomes" id="UP000249375">
    <property type="component" value="Chromosome"/>
</dbReference>
<name>A0A5P8E4Y7_9BACT</name>
<evidence type="ECO:0000313" key="1">
    <source>
        <dbReference type="EMBL" id="QFQ12012.1"/>
    </source>
</evidence>
<dbReference type="KEGG" id="alq:C7Y71_002675"/>
<dbReference type="AlphaFoldDB" id="A0A5P8E4Y7"/>
<keyword evidence="2" id="KW-1185">Reference proteome</keyword>
<dbReference type="Pfam" id="PF16702">
    <property type="entry name" value="DUF5063"/>
    <property type="match status" value="1"/>
</dbReference>
<gene>
    <name evidence="1" type="ORF">C7Y71_002675</name>
</gene>
<dbReference type="Gene3D" id="1.20.120.1550">
    <property type="entry name" value="Protein of unknown function DUF5063"/>
    <property type="match status" value="1"/>
</dbReference>
<evidence type="ECO:0000313" key="2">
    <source>
        <dbReference type="Proteomes" id="UP000249375"/>
    </source>
</evidence>
<organism evidence="1 2">
    <name type="scientific">Pseudoprevotella muciniphila</name>
    <dbReference type="NCBI Taxonomy" id="2133944"/>
    <lineage>
        <taxon>Bacteria</taxon>
        <taxon>Pseudomonadati</taxon>
        <taxon>Bacteroidota</taxon>
        <taxon>Bacteroidia</taxon>
        <taxon>Bacteroidales</taxon>
        <taxon>Prevotellaceae</taxon>
        <taxon>Pseudoprevotella</taxon>
    </lineage>
</organism>
<dbReference type="InterPro" id="IPR038312">
    <property type="entry name" value="DUF5063_sf"/>
</dbReference>
<proteinExistence type="predicted"/>
<sequence length="174" mass="20131">MSENLYSQKVIDLITISTEYCRCLEQSQGISRDEFVDVMCNILPMIYLKMSMLGDVPEEEGYNDPKVTEEDYNFVRNNVAAIMQEMDDFLEVHVADFKFSEQPILCTVSENLADIYQSLRDLVEIFREGYDEAMQVALHEASTEFRLTWGQALLNALRALHDVRYNVGQSNDYL</sequence>
<dbReference type="InterPro" id="IPR032025">
    <property type="entry name" value="DUF5063"/>
</dbReference>
<dbReference type="OrthoDB" id="1116917at2"/>
<accession>A0A5P8E4Y7</accession>
<dbReference type="RefSeq" id="WP_111899338.1">
    <property type="nucleotide sequence ID" value="NZ_CP033459.1"/>
</dbReference>